<sequence>MNETAIKKNTCSYCGEAPVNHTLYFFEKLISSPFDSHATTLIKYTPSFVKNFVDLIPGFLFETLFFLKLVKFSSDIEKVNTFRSRVIWEEANRRGIQMEQIIIGKRPLDWYRAKVDGKNIYFESIPIQSEFLDFKKDWDNKILLKEELLKHGVPAPNYIKLPLFSTQSLEKIFFKFKKPIIVKPQTGSRARHTVTNIRTFQHFKNGIAIAKQISPYLVVEEHLEGYICRATVIGGVLAGFYQGSVPKIVGDGKKTIKELIEEKNQTQIDRYHVRILDELHDHIARSGFTIYDVLPEGFSLSLSHRAGQLFGGRTIEMIDDLHPSFIPIFEKATKIVGLSVAGFDAIIPDPTKPAESQHWGIIECNTLPFIDVHYYALEGKPRNIAGMIWDLWNFELRNSF</sequence>
<feature type="domain" description="ATP-grasp" evidence="2">
    <location>
        <begin position="145"/>
        <end position="393"/>
    </location>
</feature>
<proteinExistence type="predicted"/>
<dbReference type="Proteomes" id="UP000177001">
    <property type="component" value="Unassembled WGS sequence"/>
</dbReference>
<dbReference type="EMBL" id="MFUR01000007">
    <property type="protein sequence ID" value="OGI86931.1"/>
    <property type="molecule type" value="Genomic_DNA"/>
</dbReference>
<organism evidence="3 4">
    <name type="scientific">Candidatus Nomurabacteria bacterium RIFCSPLOWO2_01_FULL_36_16</name>
    <dbReference type="NCBI Taxonomy" id="1801767"/>
    <lineage>
        <taxon>Bacteria</taxon>
        <taxon>Candidatus Nomuraibacteriota</taxon>
    </lineage>
</organism>
<dbReference type="SUPFAM" id="SSF56059">
    <property type="entry name" value="Glutathione synthetase ATP-binding domain-like"/>
    <property type="match status" value="1"/>
</dbReference>
<comment type="caution">
    <text evidence="3">The sequence shown here is derived from an EMBL/GenBank/DDBJ whole genome shotgun (WGS) entry which is preliminary data.</text>
</comment>
<evidence type="ECO:0000313" key="3">
    <source>
        <dbReference type="EMBL" id="OGI86931.1"/>
    </source>
</evidence>
<gene>
    <name evidence="3" type="ORF">A3A91_00925</name>
</gene>
<dbReference type="GO" id="GO:0005524">
    <property type="term" value="F:ATP binding"/>
    <property type="evidence" value="ECO:0007669"/>
    <property type="project" value="UniProtKB-UniRule"/>
</dbReference>
<evidence type="ECO:0000259" key="2">
    <source>
        <dbReference type="PROSITE" id="PS50975"/>
    </source>
</evidence>
<accession>A0A1F6WYF7</accession>
<dbReference type="AlphaFoldDB" id="A0A1F6WYF7"/>
<reference evidence="3 4" key="1">
    <citation type="journal article" date="2016" name="Nat. Commun.">
        <title>Thousands of microbial genomes shed light on interconnected biogeochemical processes in an aquifer system.</title>
        <authorList>
            <person name="Anantharaman K."/>
            <person name="Brown C.T."/>
            <person name="Hug L.A."/>
            <person name="Sharon I."/>
            <person name="Castelle C.J."/>
            <person name="Probst A.J."/>
            <person name="Thomas B.C."/>
            <person name="Singh A."/>
            <person name="Wilkins M.J."/>
            <person name="Karaoz U."/>
            <person name="Brodie E.L."/>
            <person name="Williams K.H."/>
            <person name="Hubbard S.S."/>
            <person name="Banfield J.F."/>
        </authorList>
    </citation>
    <scope>NUCLEOTIDE SEQUENCE [LARGE SCALE GENOMIC DNA]</scope>
</reference>
<evidence type="ECO:0000256" key="1">
    <source>
        <dbReference type="PROSITE-ProRule" id="PRU00409"/>
    </source>
</evidence>
<name>A0A1F6WYF7_9BACT</name>
<dbReference type="GO" id="GO:0046872">
    <property type="term" value="F:metal ion binding"/>
    <property type="evidence" value="ECO:0007669"/>
    <property type="project" value="InterPro"/>
</dbReference>
<keyword evidence="1" id="KW-0067">ATP-binding</keyword>
<keyword evidence="1" id="KW-0547">Nucleotide-binding</keyword>
<evidence type="ECO:0000313" key="4">
    <source>
        <dbReference type="Proteomes" id="UP000177001"/>
    </source>
</evidence>
<dbReference type="InterPro" id="IPR011761">
    <property type="entry name" value="ATP-grasp"/>
</dbReference>
<dbReference type="PROSITE" id="PS50975">
    <property type="entry name" value="ATP_GRASP"/>
    <property type="match status" value="1"/>
</dbReference>
<protein>
    <recommendedName>
        <fullName evidence="2">ATP-grasp domain-containing protein</fullName>
    </recommendedName>
</protein>
<dbReference type="Gene3D" id="3.30.470.20">
    <property type="entry name" value="ATP-grasp fold, B domain"/>
    <property type="match status" value="2"/>
</dbReference>